<keyword evidence="4" id="KW-1185">Reference proteome</keyword>
<evidence type="ECO:0000256" key="2">
    <source>
        <dbReference type="SAM" id="Phobius"/>
    </source>
</evidence>
<dbReference type="AlphaFoldDB" id="A0A7I9VIP0"/>
<evidence type="ECO:0000313" key="4">
    <source>
        <dbReference type="Proteomes" id="UP000503640"/>
    </source>
</evidence>
<dbReference type="PANTHER" id="PTHR32309">
    <property type="entry name" value="TYROSINE-PROTEIN KINASE"/>
    <property type="match status" value="1"/>
</dbReference>
<proteinExistence type="predicted"/>
<protein>
    <recommendedName>
        <fullName evidence="5">Lipopolysaccharide biosynthesis protein</fullName>
    </recommendedName>
</protein>
<reference evidence="4" key="1">
    <citation type="journal article" date="2020" name="Appl. Environ. Microbiol.">
        <title>Diazotrophic Anaeromyxobacter Isolates from Soils.</title>
        <authorList>
            <person name="Masuda Y."/>
            <person name="Yamanaka H."/>
            <person name="Xu Z.X."/>
            <person name="Shiratori Y."/>
            <person name="Aono T."/>
            <person name="Amachi S."/>
            <person name="Senoo K."/>
            <person name="Itoh H."/>
        </authorList>
    </citation>
    <scope>NUCLEOTIDE SEQUENCE [LARGE SCALE GENOMIC DNA]</scope>
    <source>
        <strain evidence="4">R267</strain>
    </source>
</reference>
<evidence type="ECO:0008006" key="5">
    <source>
        <dbReference type="Google" id="ProtNLM"/>
    </source>
</evidence>
<dbReference type="Proteomes" id="UP000503640">
    <property type="component" value="Unassembled WGS sequence"/>
</dbReference>
<evidence type="ECO:0000313" key="3">
    <source>
        <dbReference type="EMBL" id="GEJ56276.1"/>
    </source>
</evidence>
<keyword evidence="2" id="KW-1133">Transmembrane helix</keyword>
<feature type="transmembrane region" description="Helical" evidence="2">
    <location>
        <begin position="20"/>
        <end position="39"/>
    </location>
</feature>
<dbReference type="PANTHER" id="PTHR32309:SF13">
    <property type="entry name" value="FERRIC ENTEROBACTIN TRANSPORT PROTEIN FEPE"/>
    <property type="match status" value="1"/>
</dbReference>
<dbReference type="GO" id="GO:0004713">
    <property type="term" value="F:protein tyrosine kinase activity"/>
    <property type="evidence" value="ECO:0007669"/>
    <property type="project" value="TreeGrafter"/>
</dbReference>
<dbReference type="EMBL" id="BJTG01000002">
    <property type="protein sequence ID" value="GEJ56276.1"/>
    <property type="molecule type" value="Genomic_DNA"/>
</dbReference>
<keyword evidence="2" id="KW-0812">Transmembrane</keyword>
<comment type="caution">
    <text evidence="3">The sequence shown here is derived from an EMBL/GenBank/DDBJ whole genome shotgun (WGS) entry which is preliminary data.</text>
</comment>
<keyword evidence="1" id="KW-0175">Coiled coil</keyword>
<evidence type="ECO:0000256" key="1">
    <source>
        <dbReference type="SAM" id="Coils"/>
    </source>
</evidence>
<feature type="coiled-coil region" evidence="1">
    <location>
        <begin position="162"/>
        <end position="196"/>
    </location>
</feature>
<gene>
    <name evidence="3" type="ORF">AMYX_10170</name>
</gene>
<dbReference type="GO" id="GO:0005886">
    <property type="term" value="C:plasma membrane"/>
    <property type="evidence" value="ECO:0007669"/>
    <property type="project" value="TreeGrafter"/>
</dbReference>
<organism evidence="3 4">
    <name type="scientific">Anaeromyxobacter diazotrophicus</name>
    <dbReference type="NCBI Taxonomy" id="2590199"/>
    <lineage>
        <taxon>Bacteria</taxon>
        <taxon>Pseudomonadati</taxon>
        <taxon>Myxococcota</taxon>
        <taxon>Myxococcia</taxon>
        <taxon>Myxococcales</taxon>
        <taxon>Cystobacterineae</taxon>
        <taxon>Anaeromyxobacteraceae</taxon>
        <taxon>Anaeromyxobacter</taxon>
    </lineage>
</organism>
<feature type="transmembrane region" description="Helical" evidence="2">
    <location>
        <begin position="402"/>
        <end position="424"/>
    </location>
</feature>
<feature type="coiled-coil region" evidence="1">
    <location>
        <begin position="305"/>
        <end position="332"/>
    </location>
</feature>
<sequence length="457" mass="49689">MERTYTLREMVEAVRRRRWLALGVAAVVLIIGAVAIVGTPDEYRADSVMQIEPHQVPHDFFPTSVTSFDERMRTLKHGVLARPVLERVLAETDFVPGWKAHPDDAIEKLRRAVEVRLEGEVAGGPPSLLFVVEVRGADRAKVAKAADLIPRYYAELTRQVMQDQAKNLAGALQAQLDEVSQRLAGEERKLVAFKAEHALEVPEASEANQRAAATLMAQIDLRLGTLADARRRRTAAFAAIPEAFSTAGLAGGNAEDVLRRLETARAMYGAEHPEVKRLERQYQVVTARSGDSQKTFVKERVDAQVARIDDEIRTNEAEVARLQKELGAVQRRLDAAPQLGEQYRILARDYETLRGKYASTLSRAADARAAEALLAADASGLFRVVQAAVAPSRPAGPNRVNLALVALAAALGAALLAVAAGEYFDTTLRGPQDASAFGVPVLAAIPRIGPRRAGEHA</sequence>
<accession>A0A7I9VIP0</accession>
<keyword evidence="2" id="KW-0472">Membrane</keyword>
<dbReference type="InterPro" id="IPR050445">
    <property type="entry name" value="Bact_polysacc_biosynth/exp"/>
</dbReference>
<name>A0A7I9VIP0_9BACT</name>
<dbReference type="RefSeq" id="WP_176063596.1">
    <property type="nucleotide sequence ID" value="NZ_BJTG01000002.1"/>
</dbReference>